<feature type="domain" description="PAC" evidence="5">
    <location>
        <begin position="421"/>
        <end position="471"/>
    </location>
</feature>
<evidence type="ECO:0000259" key="4">
    <source>
        <dbReference type="PROSITE" id="PS50109"/>
    </source>
</evidence>
<proteinExistence type="predicted"/>
<dbReference type="Pfam" id="PF14417">
    <property type="entry name" value="MEDS"/>
    <property type="match status" value="1"/>
</dbReference>
<dbReference type="InterPro" id="IPR000014">
    <property type="entry name" value="PAS"/>
</dbReference>
<dbReference type="Gene3D" id="3.30.450.20">
    <property type="entry name" value="PAS domain"/>
    <property type="match status" value="1"/>
</dbReference>
<dbReference type="PANTHER" id="PTHR24421">
    <property type="entry name" value="NITRATE/NITRITE SENSOR PROTEIN NARX-RELATED"/>
    <property type="match status" value="1"/>
</dbReference>
<keyword evidence="3" id="KW-0902">Two-component regulatory system</keyword>
<dbReference type="Gene3D" id="1.20.5.1930">
    <property type="match status" value="1"/>
</dbReference>
<dbReference type="RefSeq" id="WP_160174726.1">
    <property type="nucleotide sequence ID" value="NZ_JFHE01000009.1"/>
</dbReference>
<dbReference type="InterPro" id="IPR011712">
    <property type="entry name" value="Sig_transdc_His_kin_sub3_dim/P"/>
</dbReference>
<keyword evidence="2" id="KW-0418">Kinase</keyword>
<evidence type="ECO:0008006" key="8">
    <source>
        <dbReference type="Google" id="ProtNLM"/>
    </source>
</evidence>
<dbReference type="InterPro" id="IPR025847">
    <property type="entry name" value="MEDS_domain"/>
</dbReference>
<dbReference type="Pfam" id="PF02518">
    <property type="entry name" value="HATPase_c"/>
    <property type="match status" value="1"/>
</dbReference>
<dbReference type="InterPro" id="IPR035965">
    <property type="entry name" value="PAS-like_dom_sf"/>
</dbReference>
<dbReference type="Proteomes" id="UP000597138">
    <property type="component" value="Unassembled WGS sequence"/>
</dbReference>
<keyword evidence="7" id="KW-1185">Reference proteome</keyword>
<dbReference type="SUPFAM" id="SSF55785">
    <property type="entry name" value="PYP-like sensor domain (PAS domain)"/>
    <property type="match status" value="1"/>
</dbReference>
<evidence type="ECO:0000313" key="6">
    <source>
        <dbReference type="EMBL" id="GGD88342.1"/>
    </source>
</evidence>
<dbReference type="SMART" id="SM00387">
    <property type="entry name" value="HATPase_c"/>
    <property type="match status" value="1"/>
</dbReference>
<dbReference type="Pfam" id="PF13426">
    <property type="entry name" value="PAS_9"/>
    <property type="match status" value="1"/>
</dbReference>
<dbReference type="Gene3D" id="3.30.565.10">
    <property type="entry name" value="Histidine kinase-like ATPase, C-terminal domain"/>
    <property type="match status" value="1"/>
</dbReference>
<dbReference type="InterPro" id="IPR003594">
    <property type="entry name" value="HATPase_dom"/>
</dbReference>
<dbReference type="InterPro" id="IPR000700">
    <property type="entry name" value="PAS-assoc_C"/>
</dbReference>
<comment type="caution">
    <text evidence="6">The sequence shown here is derived from an EMBL/GenBank/DDBJ whole genome shotgun (WGS) entry which is preliminary data.</text>
</comment>
<dbReference type="NCBIfam" id="TIGR00229">
    <property type="entry name" value="sensory_box"/>
    <property type="match status" value="1"/>
</dbReference>
<sequence>MLIQMLYETRRPSASRDTGVPAIGPAGWGTHFCQFYKKPADLLTILTPYFAAGLRNNEQCLWITTDANTVETSRRGLLDVAPELAEKVDAGQLDIRPAHEWYGGNSAFDGPRVVQQWLDYEKAALQRGFDGVRVTGDTAWLDSSRWSDFARYEESLNSSLANAKILCLCTYCLDRCTASDSLDIVEAHSLALVCRKGGWTAAQIMPLADARQAIDDAHDQRKSLSEATRLSGLISWELDAAGEDIVWTNATRAWTDSPPSIPLAGLHRYLRPLQAIQLEKAVRASEETGSPIDMSVTVALKRGRSLHLDVKGGRCYTGPNDTRKRVVGTIENVTRRREAELIRQQQEAEYRRLVEMLPVGVLIGRDNRVEYNNVHATSILGYQSARDVRALPLLAHIAQPARESIEMKFAALRAGRSIDPGFEPAQLIRADGSTIEVEAAVIPLRGQDGLRKQLVFRDMTDAVHMREQLQTANTSLKALSKRLIDVQETEKAALARELHDEVGQLLTAIKIHSQSLRNRVDGDLGERCDRLLTIADRALKEVRDLSAMLRPPQLDQLGLVAAVRWQLSTLFADHGPDVTLLSDEFASRPSPGIEMAAFRIVQESITNILRHAHATAALVEIRCYDGHLHVQITDDGEGFDPHALRSARSVGLTGMRERAMLAGGELDIVSKPSTGTQVSAVFPLMQ</sequence>
<evidence type="ECO:0000256" key="3">
    <source>
        <dbReference type="ARBA" id="ARBA00023012"/>
    </source>
</evidence>
<keyword evidence="1" id="KW-0808">Transferase</keyword>
<reference evidence="7" key="1">
    <citation type="journal article" date="2019" name="Int. J. Syst. Evol. Microbiol.">
        <title>The Global Catalogue of Microorganisms (GCM) 10K type strain sequencing project: providing services to taxonomists for standard genome sequencing and annotation.</title>
        <authorList>
            <consortium name="The Broad Institute Genomics Platform"/>
            <consortium name="The Broad Institute Genome Sequencing Center for Infectious Disease"/>
            <person name="Wu L."/>
            <person name="Ma J."/>
        </authorList>
    </citation>
    <scope>NUCLEOTIDE SEQUENCE [LARGE SCALE GENOMIC DNA]</scope>
    <source>
        <strain evidence="7">CGMCC 1.11013</strain>
    </source>
</reference>
<dbReference type="InterPro" id="IPR036890">
    <property type="entry name" value="HATPase_C_sf"/>
</dbReference>
<dbReference type="PROSITE" id="PS50113">
    <property type="entry name" value="PAC"/>
    <property type="match status" value="1"/>
</dbReference>
<evidence type="ECO:0000313" key="7">
    <source>
        <dbReference type="Proteomes" id="UP000597138"/>
    </source>
</evidence>
<evidence type="ECO:0000256" key="1">
    <source>
        <dbReference type="ARBA" id="ARBA00022679"/>
    </source>
</evidence>
<dbReference type="SUPFAM" id="SSF55874">
    <property type="entry name" value="ATPase domain of HSP90 chaperone/DNA topoisomerase II/histidine kinase"/>
    <property type="match status" value="1"/>
</dbReference>
<evidence type="ECO:0000259" key="5">
    <source>
        <dbReference type="PROSITE" id="PS50113"/>
    </source>
</evidence>
<gene>
    <name evidence="6" type="ORF">GCM10010985_48630</name>
</gene>
<dbReference type="CDD" id="cd16917">
    <property type="entry name" value="HATPase_UhpB-NarQ-NarX-like"/>
    <property type="match status" value="1"/>
</dbReference>
<dbReference type="InterPro" id="IPR050482">
    <property type="entry name" value="Sensor_HK_TwoCompSys"/>
</dbReference>
<evidence type="ECO:0000256" key="2">
    <source>
        <dbReference type="ARBA" id="ARBA00022777"/>
    </source>
</evidence>
<dbReference type="PROSITE" id="PS50109">
    <property type="entry name" value="HIS_KIN"/>
    <property type="match status" value="1"/>
</dbReference>
<protein>
    <recommendedName>
        <fullName evidence="8">Histidine kinase</fullName>
    </recommendedName>
</protein>
<dbReference type="Pfam" id="PF07730">
    <property type="entry name" value="HisKA_3"/>
    <property type="match status" value="1"/>
</dbReference>
<dbReference type="InterPro" id="IPR005467">
    <property type="entry name" value="His_kinase_dom"/>
</dbReference>
<dbReference type="EMBL" id="BMEG01000010">
    <property type="protein sequence ID" value="GGD88342.1"/>
    <property type="molecule type" value="Genomic_DNA"/>
</dbReference>
<accession>A0ABQ1S1Q9</accession>
<name>A0ABQ1S1Q9_9BURK</name>
<feature type="domain" description="Histidine kinase" evidence="4">
    <location>
        <begin position="493"/>
        <end position="686"/>
    </location>
</feature>
<organism evidence="6 7">
    <name type="scientific">Caballeronia grimmiae</name>
    <dbReference type="NCBI Taxonomy" id="1071679"/>
    <lineage>
        <taxon>Bacteria</taxon>
        <taxon>Pseudomonadati</taxon>
        <taxon>Pseudomonadota</taxon>
        <taxon>Betaproteobacteria</taxon>
        <taxon>Burkholderiales</taxon>
        <taxon>Burkholderiaceae</taxon>
        <taxon>Caballeronia</taxon>
    </lineage>
</organism>